<dbReference type="AlphaFoldDB" id="A0A0E0LC60"/>
<dbReference type="EnsemblPlants" id="OPUNC06G15280.1">
    <property type="protein sequence ID" value="OPUNC06G15280.1"/>
    <property type="gene ID" value="OPUNC06G15280"/>
</dbReference>
<sequence>MEVAVAMAHPGAPSTTMAGAARGGAAGVPRPEASSRHEEVVMASYAAATSLTVGGMQGSFLGVGVGSCSTGG</sequence>
<protein>
    <submittedName>
        <fullName evidence="2">Uncharacterized protein</fullName>
    </submittedName>
</protein>
<feature type="region of interest" description="Disordered" evidence="1">
    <location>
        <begin position="1"/>
        <end position="35"/>
    </location>
</feature>
<organism evidence="2">
    <name type="scientific">Oryza punctata</name>
    <name type="common">Red rice</name>
    <dbReference type="NCBI Taxonomy" id="4537"/>
    <lineage>
        <taxon>Eukaryota</taxon>
        <taxon>Viridiplantae</taxon>
        <taxon>Streptophyta</taxon>
        <taxon>Embryophyta</taxon>
        <taxon>Tracheophyta</taxon>
        <taxon>Spermatophyta</taxon>
        <taxon>Magnoliopsida</taxon>
        <taxon>Liliopsida</taxon>
        <taxon>Poales</taxon>
        <taxon>Poaceae</taxon>
        <taxon>BOP clade</taxon>
        <taxon>Oryzoideae</taxon>
        <taxon>Oryzeae</taxon>
        <taxon>Oryzinae</taxon>
        <taxon>Oryza</taxon>
    </lineage>
</organism>
<proteinExistence type="predicted"/>
<evidence type="ECO:0000313" key="2">
    <source>
        <dbReference type="EnsemblPlants" id="OPUNC06G15280.1"/>
    </source>
</evidence>
<dbReference type="Gramene" id="OPUNC06G15280.1">
    <property type="protein sequence ID" value="OPUNC06G15280.1"/>
    <property type="gene ID" value="OPUNC06G15280"/>
</dbReference>
<keyword evidence="3" id="KW-1185">Reference proteome</keyword>
<accession>A0A0E0LC60</accession>
<reference evidence="2" key="1">
    <citation type="submission" date="2015-04" db="UniProtKB">
        <authorList>
            <consortium name="EnsemblPlants"/>
        </authorList>
    </citation>
    <scope>IDENTIFICATION</scope>
</reference>
<dbReference type="Proteomes" id="UP000026962">
    <property type="component" value="Chromosome 6"/>
</dbReference>
<dbReference type="HOGENOM" id="CLU_2798384_0_0_1"/>
<name>A0A0E0LC60_ORYPU</name>
<evidence type="ECO:0000313" key="3">
    <source>
        <dbReference type="Proteomes" id="UP000026962"/>
    </source>
</evidence>
<evidence type="ECO:0000256" key="1">
    <source>
        <dbReference type="SAM" id="MobiDB-lite"/>
    </source>
</evidence>
<reference evidence="2" key="2">
    <citation type="submission" date="2018-05" db="EMBL/GenBank/DDBJ databases">
        <title>OpunRS2 (Oryza punctata Reference Sequence Version 2).</title>
        <authorList>
            <person name="Zhang J."/>
            <person name="Kudrna D."/>
            <person name="Lee S."/>
            <person name="Talag J."/>
            <person name="Welchert J."/>
            <person name="Wing R.A."/>
        </authorList>
    </citation>
    <scope>NUCLEOTIDE SEQUENCE [LARGE SCALE GENOMIC DNA]</scope>
</reference>